<accession>A0A6L9XYE1</accession>
<protein>
    <submittedName>
        <fullName evidence="1">Uncharacterized protein</fullName>
    </submittedName>
</protein>
<sequence length="83" mass="8954">MSNEEQWTTTYDGQDYFCEVSEADTWSIVRNTPYGTESVGQILMEDGGYVAYPQDLPTDGGPVGFGPFATFDAAATELVSGTP</sequence>
<organism evidence="1 2">
    <name type="scientific">Leifsonia tongyongensis</name>
    <dbReference type="NCBI Taxonomy" id="1268043"/>
    <lineage>
        <taxon>Bacteria</taxon>
        <taxon>Bacillati</taxon>
        <taxon>Actinomycetota</taxon>
        <taxon>Actinomycetes</taxon>
        <taxon>Micrococcales</taxon>
        <taxon>Microbacteriaceae</taxon>
        <taxon>Leifsonia</taxon>
    </lineage>
</organism>
<dbReference type="EMBL" id="JAAGWY010000002">
    <property type="protein sequence ID" value="NEN06433.1"/>
    <property type="molecule type" value="Genomic_DNA"/>
</dbReference>
<gene>
    <name evidence="1" type="ORF">G3T36_11175</name>
</gene>
<name>A0A6L9XYE1_9MICO</name>
<keyword evidence="2" id="KW-1185">Reference proteome</keyword>
<dbReference type="AlphaFoldDB" id="A0A6L9XYE1"/>
<evidence type="ECO:0000313" key="2">
    <source>
        <dbReference type="Proteomes" id="UP000474967"/>
    </source>
</evidence>
<dbReference type="RefSeq" id="WP_163289850.1">
    <property type="nucleotide sequence ID" value="NZ_JAAGWY010000002.1"/>
</dbReference>
<reference evidence="1 2" key="1">
    <citation type="journal article" date="2014" name="J. Microbiol.">
        <title>Diaminobutyricibacter tongyongensis gen. nov., sp. nov. and Homoserinibacter gongjuensis gen. nov., sp. nov. belong to the family Microbacteriaceae.</title>
        <authorList>
            <person name="Kim S.J."/>
            <person name="Ahn J.H."/>
            <person name="Weon H.Y."/>
            <person name="Hamada M."/>
            <person name="Suzuki K."/>
            <person name="Kwon S.W."/>
        </authorList>
    </citation>
    <scope>NUCLEOTIDE SEQUENCE [LARGE SCALE GENOMIC DNA]</scope>
    <source>
        <strain evidence="1 2">NBRC 108724</strain>
    </source>
</reference>
<evidence type="ECO:0000313" key="1">
    <source>
        <dbReference type="EMBL" id="NEN06433.1"/>
    </source>
</evidence>
<proteinExistence type="predicted"/>
<dbReference type="Proteomes" id="UP000474967">
    <property type="component" value="Unassembled WGS sequence"/>
</dbReference>
<comment type="caution">
    <text evidence="1">The sequence shown here is derived from an EMBL/GenBank/DDBJ whole genome shotgun (WGS) entry which is preliminary data.</text>
</comment>